<evidence type="ECO:0000259" key="2">
    <source>
        <dbReference type="PROSITE" id="PS00028"/>
    </source>
</evidence>
<reference evidence="3 4" key="1">
    <citation type="submission" date="2019-04" db="EMBL/GenBank/DDBJ databases">
        <title>Friends and foes A comparative genomics study of 23 Aspergillus species from section Flavi.</title>
        <authorList>
            <consortium name="DOE Joint Genome Institute"/>
            <person name="Kjaerbolling I."/>
            <person name="Vesth T."/>
            <person name="Frisvad J.C."/>
            <person name="Nybo J.L."/>
            <person name="Theobald S."/>
            <person name="Kildgaard S."/>
            <person name="Isbrandt T."/>
            <person name="Kuo A."/>
            <person name="Sato A."/>
            <person name="Lyhne E.K."/>
            <person name="Kogle M.E."/>
            <person name="Wiebenga A."/>
            <person name="Kun R.S."/>
            <person name="Lubbers R.J."/>
            <person name="Makela M.R."/>
            <person name="Barry K."/>
            <person name="Chovatia M."/>
            <person name="Clum A."/>
            <person name="Daum C."/>
            <person name="Haridas S."/>
            <person name="He G."/>
            <person name="LaButti K."/>
            <person name="Lipzen A."/>
            <person name="Mondo S."/>
            <person name="Riley R."/>
            <person name="Salamov A."/>
            <person name="Simmons B.A."/>
            <person name="Magnuson J.K."/>
            <person name="Henrissat B."/>
            <person name="Mortensen U.H."/>
            <person name="Larsen T.O."/>
            <person name="Devries R.P."/>
            <person name="Grigoriev I.V."/>
            <person name="Machida M."/>
            <person name="Baker S.E."/>
            <person name="Andersen M.R."/>
        </authorList>
    </citation>
    <scope>NUCLEOTIDE SEQUENCE [LARGE SCALE GENOMIC DNA]</scope>
    <source>
        <strain evidence="3 4">IBT 18842</strain>
    </source>
</reference>
<evidence type="ECO:0000256" key="1">
    <source>
        <dbReference type="SAM" id="MobiDB-lite"/>
    </source>
</evidence>
<name>A0A5N6TND7_ASPAV</name>
<gene>
    <name evidence="3" type="ORF">BDV25DRAFT_131914</name>
</gene>
<dbReference type="InterPro" id="IPR013087">
    <property type="entry name" value="Znf_C2H2_type"/>
</dbReference>
<dbReference type="Proteomes" id="UP000325780">
    <property type="component" value="Unassembled WGS sequence"/>
</dbReference>
<dbReference type="EMBL" id="ML742198">
    <property type="protein sequence ID" value="KAE8147619.1"/>
    <property type="molecule type" value="Genomic_DNA"/>
</dbReference>
<dbReference type="PROSITE" id="PS00028">
    <property type="entry name" value="ZINC_FINGER_C2H2_1"/>
    <property type="match status" value="1"/>
</dbReference>
<proteinExistence type="predicted"/>
<evidence type="ECO:0000313" key="3">
    <source>
        <dbReference type="EMBL" id="KAE8147619.1"/>
    </source>
</evidence>
<dbReference type="OrthoDB" id="4496684at2759"/>
<evidence type="ECO:0000313" key="4">
    <source>
        <dbReference type="Proteomes" id="UP000325780"/>
    </source>
</evidence>
<feature type="region of interest" description="Disordered" evidence="1">
    <location>
        <begin position="88"/>
        <end position="119"/>
    </location>
</feature>
<keyword evidence="4" id="KW-1185">Reference proteome</keyword>
<feature type="domain" description="C2H2-type" evidence="2">
    <location>
        <begin position="65"/>
        <end position="87"/>
    </location>
</feature>
<sequence>MPWKAQVCPFCGIRYVNKTGLRNHLLRYIGVYRIPADGTHDVLKIEKFLNMDSDSLDIGNTPYKCPSCSEIIMHQRRFIDHVYYRQHYSDSEKQGSLATRRRSRYDPEPHRMWQPTGPFPFLRLPPG</sequence>
<protein>
    <recommendedName>
        <fullName evidence="2">C2H2-type domain-containing protein</fullName>
    </recommendedName>
</protein>
<accession>A0A5N6TND7</accession>
<dbReference type="AlphaFoldDB" id="A0A5N6TND7"/>
<organism evidence="3 4">
    <name type="scientific">Aspergillus avenaceus</name>
    <dbReference type="NCBI Taxonomy" id="36643"/>
    <lineage>
        <taxon>Eukaryota</taxon>
        <taxon>Fungi</taxon>
        <taxon>Dikarya</taxon>
        <taxon>Ascomycota</taxon>
        <taxon>Pezizomycotina</taxon>
        <taxon>Eurotiomycetes</taxon>
        <taxon>Eurotiomycetidae</taxon>
        <taxon>Eurotiales</taxon>
        <taxon>Aspergillaceae</taxon>
        <taxon>Aspergillus</taxon>
        <taxon>Aspergillus subgen. Circumdati</taxon>
    </lineage>
</organism>